<reference evidence="3 4" key="1">
    <citation type="journal article" date="2021" name="Elife">
        <title>Chloroplast acquisition without the gene transfer in kleptoplastic sea slugs, Plakobranchus ocellatus.</title>
        <authorList>
            <person name="Maeda T."/>
            <person name="Takahashi S."/>
            <person name="Yoshida T."/>
            <person name="Shimamura S."/>
            <person name="Takaki Y."/>
            <person name="Nagai Y."/>
            <person name="Toyoda A."/>
            <person name="Suzuki Y."/>
            <person name="Arimoto A."/>
            <person name="Ishii H."/>
            <person name="Satoh N."/>
            <person name="Nishiyama T."/>
            <person name="Hasebe M."/>
            <person name="Maruyama T."/>
            <person name="Minagawa J."/>
            <person name="Obokata J."/>
            <person name="Shigenobu S."/>
        </authorList>
    </citation>
    <scope>NUCLEOTIDE SEQUENCE [LARGE SCALE GENOMIC DNA]</scope>
</reference>
<evidence type="ECO:0000256" key="1">
    <source>
        <dbReference type="SAM" id="Coils"/>
    </source>
</evidence>
<sequence length="275" mass="32149">MRWLDKKTRTEQERLLGQGRKVGRQLRKKYKEQEELVKLKIREKLVENERKKHEKELKDAQDKQEIIDKIMQEGVCKSKKDVQRIETAEGLKLQLRYHKVVLGKKDLLVSGTKEQLRNRLEVFLEEGRAVKRDCPSPPTKKRKIAASESDSANTGESDDLVSTSSESDDSVDVGPSTFKFKQQGTWVAVFYDIKFYIGQVLEIVSPEKSIVKFMTDTKCHPEIFKWPQTEDIAEVEAQYVFRWDFAVLPASNNFRMWQVPEISDIARVYQRLKHM</sequence>
<evidence type="ECO:0000313" key="4">
    <source>
        <dbReference type="Proteomes" id="UP000762676"/>
    </source>
</evidence>
<proteinExistence type="predicted"/>
<evidence type="ECO:0008006" key="5">
    <source>
        <dbReference type="Google" id="ProtNLM"/>
    </source>
</evidence>
<feature type="region of interest" description="Disordered" evidence="2">
    <location>
        <begin position="131"/>
        <end position="174"/>
    </location>
</feature>
<protein>
    <recommendedName>
        <fullName evidence="5">SAP domain-containing protein</fullName>
    </recommendedName>
</protein>
<keyword evidence="1" id="KW-0175">Coiled coil</keyword>
<comment type="caution">
    <text evidence="3">The sequence shown here is derived from an EMBL/GenBank/DDBJ whole genome shotgun (WGS) entry which is preliminary data.</text>
</comment>
<evidence type="ECO:0000313" key="3">
    <source>
        <dbReference type="EMBL" id="GFR82128.1"/>
    </source>
</evidence>
<dbReference type="Proteomes" id="UP000762676">
    <property type="component" value="Unassembled WGS sequence"/>
</dbReference>
<dbReference type="AlphaFoldDB" id="A0AAV4GAW5"/>
<gene>
    <name evidence="3" type="ORF">ElyMa_002357500</name>
</gene>
<feature type="coiled-coil region" evidence="1">
    <location>
        <begin position="36"/>
        <end position="63"/>
    </location>
</feature>
<keyword evidence="4" id="KW-1185">Reference proteome</keyword>
<dbReference type="EMBL" id="BMAT01004875">
    <property type="protein sequence ID" value="GFR82128.1"/>
    <property type="molecule type" value="Genomic_DNA"/>
</dbReference>
<name>A0AAV4GAW5_9GAST</name>
<accession>A0AAV4GAW5</accession>
<evidence type="ECO:0000256" key="2">
    <source>
        <dbReference type="SAM" id="MobiDB-lite"/>
    </source>
</evidence>
<organism evidence="3 4">
    <name type="scientific">Elysia marginata</name>
    <dbReference type="NCBI Taxonomy" id="1093978"/>
    <lineage>
        <taxon>Eukaryota</taxon>
        <taxon>Metazoa</taxon>
        <taxon>Spiralia</taxon>
        <taxon>Lophotrochozoa</taxon>
        <taxon>Mollusca</taxon>
        <taxon>Gastropoda</taxon>
        <taxon>Heterobranchia</taxon>
        <taxon>Euthyneura</taxon>
        <taxon>Panpulmonata</taxon>
        <taxon>Sacoglossa</taxon>
        <taxon>Placobranchoidea</taxon>
        <taxon>Plakobranchidae</taxon>
        <taxon>Elysia</taxon>
    </lineage>
</organism>